<organism evidence="1 2">
    <name type="scientific">Mesorhizobium phage vB_MloP_Lo5R7ANS</name>
    <dbReference type="NCBI Taxonomy" id="1527771"/>
    <lineage>
        <taxon>Viruses</taxon>
        <taxon>Duplodnaviria</taxon>
        <taxon>Heunggongvirae</taxon>
        <taxon>Uroviricota</taxon>
        <taxon>Caudoviricetes</taxon>
        <taxon>Autographivirales</taxon>
        <taxon>Pairvirus</taxon>
        <taxon>Pairvirus Lo5R7ANS</taxon>
    </lineage>
</organism>
<dbReference type="KEGG" id="vg:22109854"/>
<name>A0A076YL63_9CAUD</name>
<proteinExistence type="predicted"/>
<keyword evidence="2" id="KW-1185">Reference proteome</keyword>
<gene>
    <name evidence="1" type="ORF">Lo5R7ANS_47</name>
</gene>
<sequence>MSGCATSGAKFAKPHYPELPADLRVCFETQVAPPSSGVMTKKRVIFLIAELKKSETEKTDCGKRLVAFYDNLSK</sequence>
<reference evidence="1 2" key="1">
    <citation type="submission" date="2014-07" db="EMBL/GenBank/DDBJ databases">
        <title>Genomic characterization of two T7-like Mesorhizobium loti phages vB_MloP_Lo5R7ANS and vB_MloP_Cp1R7ANS-C2.</title>
        <authorList>
            <person name="Halmillawewa A.P."/>
            <person name="Perry B."/>
            <person name="Gavard R."/>
            <person name="Yost C.K."/>
            <person name="Hynes M.F."/>
        </authorList>
    </citation>
    <scope>NUCLEOTIDE SEQUENCE [LARGE SCALE GENOMIC DNA]</scope>
</reference>
<evidence type="ECO:0000313" key="1">
    <source>
        <dbReference type="EMBL" id="AIK68517.1"/>
    </source>
</evidence>
<protein>
    <submittedName>
        <fullName evidence="1">Uncharacterized protein</fullName>
    </submittedName>
</protein>
<dbReference type="EMBL" id="KM199771">
    <property type="protein sequence ID" value="AIK68517.1"/>
    <property type="molecule type" value="Genomic_DNA"/>
</dbReference>
<dbReference type="RefSeq" id="YP_009100094.1">
    <property type="nucleotide sequence ID" value="NC_025431.1"/>
</dbReference>
<dbReference type="GeneID" id="22109854"/>
<evidence type="ECO:0000313" key="2">
    <source>
        <dbReference type="Proteomes" id="UP000201609"/>
    </source>
</evidence>
<dbReference type="Proteomes" id="UP000201609">
    <property type="component" value="Segment"/>
</dbReference>
<accession>A0A076YL63</accession>